<dbReference type="InterPro" id="IPR003795">
    <property type="entry name" value="DUF192"/>
</dbReference>
<sequence>MKLASLKVHGNDAGIKVSVTQTMRERMRGLLGRESLPPCEALLLKRCGSVHTFGMRFHIDVLFLDRRERVVAIHHGVGKRRVLLNLRATHTLEMPAGAAGRHGFAVGDHFVFEATS</sequence>
<reference evidence="1 2" key="1">
    <citation type="submission" date="2023-07" db="EMBL/GenBank/DDBJ databases">
        <title>Sorghum-associated microbial communities from plants grown in Nebraska, USA.</title>
        <authorList>
            <person name="Schachtman D."/>
        </authorList>
    </citation>
    <scope>NUCLEOTIDE SEQUENCE [LARGE SCALE GENOMIC DNA]</scope>
    <source>
        <strain evidence="1 2">DS1039</strain>
    </source>
</reference>
<dbReference type="Gene3D" id="2.60.120.1140">
    <property type="entry name" value="Protein of unknown function DUF192"/>
    <property type="match status" value="1"/>
</dbReference>
<gene>
    <name evidence="1" type="ORF">J2776_005105</name>
</gene>
<protein>
    <submittedName>
        <fullName evidence="1">Uncharacterized membrane protein (UPF0127 family)</fullName>
    </submittedName>
</protein>
<accession>A0ABU1L580</accession>
<dbReference type="Pfam" id="PF02643">
    <property type="entry name" value="DUF192"/>
    <property type="match status" value="1"/>
</dbReference>
<organism evidence="1 2">
    <name type="scientific">Paraburkholderia caledonica</name>
    <dbReference type="NCBI Taxonomy" id="134536"/>
    <lineage>
        <taxon>Bacteria</taxon>
        <taxon>Pseudomonadati</taxon>
        <taxon>Pseudomonadota</taxon>
        <taxon>Betaproteobacteria</taxon>
        <taxon>Burkholderiales</taxon>
        <taxon>Burkholderiaceae</taxon>
        <taxon>Paraburkholderia</taxon>
    </lineage>
</organism>
<evidence type="ECO:0000313" key="1">
    <source>
        <dbReference type="EMBL" id="MDR6378384.1"/>
    </source>
</evidence>
<proteinExistence type="predicted"/>
<dbReference type="RefSeq" id="WP_310069837.1">
    <property type="nucleotide sequence ID" value="NZ_JAVDQN010000005.1"/>
</dbReference>
<evidence type="ECO:0000313" key="2">
    <source>
        <dbReference type="Proteomes" id="UP001185254"/>
    </source>
</evidence>
<dbReference type="InterPro" id="IPR038695">
    <property type="entry name" value="Saro_0823-like_sf"/>
</dbReference>
<dbReference type="Proteomes" id="UP001185254">
    <property type="component" value="Unassembled WGS sequence"/>
</dbReference>
<keyword evidence="2" id="KW-1185">Reference proteome</keyword>
<name>A0ABU1L580_9BURK</name>
<dbReference type="EMBL" id="JAVDQN010000005">
    <property type="protein sequence ID" value="MDR6378384.1"/>
    <property type="molecule type" value="Genomic_DNA"/>
</dbReference>
<comment type="caution">
    <text evidence="1">The sequence shown here is derived from an EMBL/GenBank/DDBJ whole genome shotgun (WGS) entry which is preliminary data.</text>
</comment>